<feature type="domain" description="TPM" evidence="2">
    <location>
        <begin position="44"/>
        <end position="163"/>
    </location>
</feature>
<keyword evidence="1" id="KW-1133">Transmembrane helix</keyword>
<proteinExistence type="predicted"/>
<evidence type="ECO:0000259" key="2">
    <source>
        <dbReference type="Pfam" id="PF04536"/>
    </source>
</evidence>
<gene>
    <name evidence="3" type="ORF">SDC9_113883</name>
</gene>
<name>A0A645BND0_9ZZZZ</name>
<dbReference type="PANTHER" id="PTHR30373:SF2">
    <property type="entry name" value="UPF0603 PROTEIN YGCG"/>
    <property type="match status" value="1"/>
</dbReference>
<feature type="transmembrane region" description="Helical" evidence="1">
    <location>
        <begin position="184"/>
        <end position="207"/>
    </location>
</feature>
<sequence>MKRLLIILTFFCLWLQVQSQENKIYTVDNIPKVHLQNKTRYVCNPEGILSEAAVDSIDRMLYHLEEQTGIESVVAVLPSIGEVDCFDFSHQLLNSWGVGKKGKDNGLVILLVTDQRCIQFYTGYGLEGVLPDAICKRIQTKDMIPYLKNQDWDKGMVSGIKSTVSRLDGSMPNDAQEESEDGGVFFLFIAIAGVVLVGGLTSLWAIWISTKCPKCGKHKLQRSSTQLISKRNGVKTEDVIYTCMNCGHSIVRRQQSYDDNYRGGGGSGGPFIGGFGGGSFGGGGGFSGGSFGGGSGGGGGAGSRF</sequence>
<dbReference type="PANTHER" id="PTHR30373">
    <property type="entry name" value="UPF0603 PROTEIN YGCG"/>
    <property type="match status" value="1"/>
</dbReference>
<dbReference type="EMBL" id="VSSQ01021403">
    <property type="protein sequence ID" value="MPM66969.1"/>
    <property type="molecule type" value="Genomic_DNA"/>
</dbReference>
<reference evidence="3" key="1">
    <citation type="submission" date="2019-08" db="EMBL/GenBank/DDBJ databases">
        <authorList>
            <person name="Kucharzyk K."/>
            <person name="Murdoch R.W."/>
            <person name="Higgins S."/>
            <person name="Loffler F."/>
        </authorList>
    </citation>
    <scope>NUCLEOTIDE SEQUENCE</scope>
</reference>
<organism evidence="3">
    <name type="scientific">bioreactor metagenome</name>
    <dbReference type="NCBI Taxonomy" id="1076179"/>
    <lineage>
        <taxon>unclassified sequences</taxon>
        <taxon>metagenomes</taxon>
        <taxon>ecological metagenomes</taxon>
    </lineage>
</organism>
<keyword evidence="1" id="KW-0812">Transmembrane</keyword>
<comment type="caution">
    <text evidence="3">The sequence shown here is derived from an EMBL/GenBank/DDBJ whole genome shotgun (WGS) entry which is preliminary data.</text>
</comment>
<dbReference type="AlphaFoldDB" id="A0A645BND0"/>
<keyword evidence="1" id="KW-0472">Membrane</keyword>
<protein>
    <recommendedName>
        <fullName evidence="2">TPM domain-containing protein</fullName>
    </recommendedName>
</protein>
<evidence type="ECO:0000256" key="1">
    <source>
        <dbReference type="SAM" id="Phobius"/>
    </source>
</evidence>
<dbReference type="Gene3D" id="3.10.310.50">
    <property type="match status" value="1"/>
</dbReference>
<evidence type="ECO:0000313" key="3">
    <source>
        <dbReference type="EMBL" id="MPM66969.1"/>
    </source>
</evidence>
<dbReference type="InterPro" id="IPR007621">
    <property type="entry name" value="TPM_dom"/>
</dbReference>
<accession>A0A645BND0</accession>
<dbReference type="Pfam" id="PF04536">
    <property type="entry name" value="TPM_phosphatase"/>
    <property type="match status" value="1"/>
</dbReference>